<evidence type="ECO:0000313" key="2">
    <source>
        <dbReference type="EMBL" id="CAF3239369.1"/>
    </source>
</evidence>
<comment type="caution">
    <text evidence="2">The sequence shown here is derived from an EMBL/GenBank/DDBJ whole genome shotgun (WGS) entry which is preliminary data.</text>
</comment>
<name>A0A817RDD7_9BILA</name>
<dbReference type="EMBL" id="CAJOBO010001261">
    <property type="protein sequence ID" value="CAF4357693.1"/>
    <property type="molecule type" value="Genomic_DNA"/>
</dbReference>
<evidence type="ECO:0000313" key="1">
    <source>
        <dbReference type="EMBL" id="CAF3136124.1"/>
    </source>
</evidence>
<organism evidence="2 7">
    <name type="scientific">Rotaria socialis</name>
    <dbReference type="NCBI Taxonomy" id="392032"/>
    <lineage>
        <taxon>Eukaryota</taxon>
        <taxon>Metazoa</taxon>
        <taxon>Spiralia</taxon>
        <taxon>Gnathifera</taxon>
        <taxon>Rotifera</taxon>
        <taxon>Eurotatoria</taxon>
        <taxon>Bdelloidea</taxon>
        <taxon>Philodinida</taxon>
        <taxon>Philodinidae</taxon>
        <taxon>Rotaria</taxon>
    </lineage>
</organism>
<dbReference type="OrthoDB" id="410307at2759"/>
<dbReference type="EMBL" id="CAJNYT010000916">
    <property type="protein sequence ID" value="CAF3383990.1"/>
    <property type="molecule type" value="Genomic_DNA"/>
</dbReference>
<dbReference type="Pfam" id="PF18143">
    <property type="entry name" value="HAD_SAK_2"/>
    <property type="match status" value="1"/>
</dbReference>
<evidence type="ECO:0000313" key="7">
    <source>
        <dbReference type="Proteomes" id="UP000663833"/>
    </source>
</evidence>
<dbReference type="Proteomes" id="UP000663872">
    <property type="component" value="Unassembled WGS sequence"/>
</dbReference>
<dbReference type="AlphaFoldDB" id="A0A817RDD7"/>
<keyword evidence="8" id="KW-1185">Reference proteome</keyword>
<evidence type="ECO:0000313" key="6">
    <source>
        <dbReference type="EMBL" id="CAF4823242.1"/>
    </source>
</evidence>
<evidence type="ECO:0008006" key="9">
    <source>
        <dbReference type="Google" id="ProtNLM"/>
    </source>
</evidence>
<dbReference type="EMBL" id="CAJNYD010000259">
    <property type="protein sequence ID" value="CAF3239369.1"/>
    <property type="molecule type" value="Genomic_DNA"/>
</dbReference>
<dbReference type="Proteomes" id="UP000663848">
    <property type="component" value="Unassembled WGS sequence"/>
</dbReference>
<dbReference type="EMBL" id="CAJNXB010001129">
    <property type="protein sequence ID" value="CAF3136124.1"/>
    <property type="molecule type" value="Genomic_DNA"/>
</dbReference>
<dbReference type="Proteomes" id="UP000663873">
    <property type="component" value="Unassembled WGS sequence"/>
</dbReference>
<dbReference type="EMBL" id="CAJOBP010003633">
    <property type="protein sequence ID" value="CAF4412973.1"/>
    <property type="molecule type" value="Genomic_DNA"/>
</dbReference>
<dbReference type="Proteomes" id="UP000663825">
    <property type="component" value="Unassembled WGS sequence"/>
</dbReference>
<dbReference type="Proteomes" id="UP000663851">
    <property type="component" value="Unassembled WGS sequence"/>
</dbReference>
<dbReference type="Proteomes" id="UP000663833">
    <property type="component" value="Unassembled WGS sequence"/>
</dbReference>
<dbReference type="EMBL" id="CAJOBR010005610">
    <property type="protein sequence ID" value="CAF4823242.1"/>
    <property type="molecule type" value="Genomic_DNA"/>
</dbReference>
<protein>
    <recommendedName>
        <fullName evidence="9">FCP1 homology domain-containing protein</fullName>
    </recommendedName>
</protein>
<reference evidence="2" key="1">
    <citation type="submission" date="2021-02" db="EMBL/GenBank/DDBJ databases">
        <authorList>
            <person name="Nowell W R."/>
        </authorList>
    </citation>
    <scope>NUCLEOTIDE SEQUENCE</scope>
</reference>
<accession>A0A817RDD7</accession>
<gene>
    <name evidence="3" type="ORF">GRG538_LOCUS8470</name>
    <name evidence="4" type="ORF">HFQ381_LOCUS17174</name>
    <name evidence="2" type="ORF">LUA448_LOCUS4185</name>
    <name evidence="6" type="ORF">QYT958_LOCUS25191</name>
    <name evidence="1" type="ORF">TIS948_LOCUS8868</name>
    <name evidence="5" type="ORF">UJA718_LOCUS19968</name>
</gene>
<evidence type="ECO:0000313" key="3">
    <source>
        <dbReference type="EMBL" id="CAF3383990.1"/>
    </source>
</evidence>
<evidence type="ECO:0000313" key="8">
    <source>
        <dbReference type="Proteomes" id="UP000663873"/>
    </source>
</evidence>
<evidence type="ECO:0000313" key="5">
    <source>
        <dbReference type="EMBL" id="CAF4412973.1"/>
    </source>
</evidence>
<proteinExistence type="predicted"/>
<sequence length="145" mass="17114">METKIIFLDIDGVLCFRKEIDQKCLENLKKILDVTSARIVLSSSWRFFPKSRTKVESAFKKIGIDRLLGWTSSRGKTRVDEIYHWLKDFDNKTIHEDIFITKWIAIDDMDLFKLDPKRMQDHFVMTMPLNGITEETIREAIMLLS</sequence>
<evidence type="ECO:0000313" key="4">
    <source>
        <dbReference type="EMBL" id="CAF4357693.1"/>
    </source>
</evidence>